<keyword evidence="1" id="KW-0812">Transmembrane</keyword>
<accession>A0AAJ0AEU1</accession>
<name>A0AAJ0AEU1_9PEZI</name>
<dbReference type="RefSeq" id="XP_060426558.1">
    <property type="nucleotide sequence ID" value="XM_060566252.1"/>
</dbReference>
<evidence type="ECO:0000256" key="1">
    <source>
        <dbReference type="SAM" id="Phobius"/>
    </source>
</evidence>
<gene>
    <name evidence="2" type="ORF">BDP55DRAFT_247009</name>
</gene>
<proteinExistence type="predicted"/>
<sequence length="76" mass="8735">MTLSAFVVFFGLFGFILVFFNFLGFLYDDESSHFLSFTSLLLYAHITFFQLIPNGIQKGPFCLLLQLPLSLRFLLS</sequence>
<keyword evidence="3" id="KW-1185">Reference proteome</keyword>
<keyword evidence="1" id="KW-0472">Membrane</keyword>
<protein>
    <submittedName>
        <fullName evidence="2">Uncharacterized protein</fullName>
    </submittedName>
</protein>
<reference evidence="2" key="1">
    <citation type="submission" date="2021-06" db="EMBL/GenBank/DDBJ databases">
        <title>Comparative genomics, transcriptomics and evolutionary studies reveal genomic signatures of adaptation to plant cell wall in hemibiotrophic fungi.</title>
        <authorList>
            <consortium name="DOE Joint Genome Institute"/>
            <person name="Baroncelli R."/>
            <person name="Diaz J.F."/>
            <person name="Benocci T."/>
            <person name="Peng M."/>
            <person name="Battaglia E."/>
            <person name="Haridas S."/>
            <person name="Andreopoulos W."/>
            <person name="Labutti K."/>
            <person name="Pangilinan J."/>
            <person name="Floch G.L."/>
            <person name="Makela M.R."/>
            <person name="Henrissat B."/>
            <person name="Grigoriev I.V."/>
            <person name="Crouch J.A."/>
            <person name="De Vries R.P."/>
            <person name="Sukno S.A."/>
            <person name="Thon M.R."/>
        </authorList>
    </citation>
    <scope>NUCLEOTIDE SEQUENCE</scope>
    <source>
        <strain evidence="2">CBS 193.32</strain>
    </source>
</reference>
<dbReference type="AlphaFoldDB" id="A0AAJ0AEU1"/>
<keyword evidence="1" id="KW-1133">Transmembrane helix</keyword>
<evidence type="ECO:0000313" key="3">
    <source>
        <dbReference type="Proteomes" id="UP001224890"/>
    </source>
</evidence>
<comment type="caution">
    <text evidence="2">The sequence shown here is derived from an EMBL/GenBank/DDBJ whole genome shotgun (WGS) entry which is preliminary data.</text>
</comment>
<feature type="transmembrane region" description="Helical" evidence="1">
    <location>
        <begin position="34"/>
        <end position="52"/>
    </location>
</feature>
<dbReference type="GeneID" id="85450778"/>
<feature type="transmembrane region" description="Helical" evidence="1">
    <location>
        <begin position="6"/>
        <end position="27"/>
    </location>
</feature>
<dbReference type="EMBL" id="JAHMHR010000037">
    <property type="protein sequence ID" value="KAK1672555.1"/>
    <property type="molecule type" value="Genomic_DNA"/>
</dbReference>
<evidence type="ECO:0000313" key="2">
    <source>
        <dbReference type="EMBL" id="KAK1672555.1"/>
    </source>
</evidence>
<organism evidence="2 3">
    <name type="scientific">Colletotrichum godetiae</name>
    <dbReference type="NCBI Taxonomy" id="1209918"/>
    <lineage>
        <taxon>Eukaryota</taxon>
        <taxon>Fungi</taxon>
        <taxon>Dikarya</taxon>
        <taxon>Ascomycota</taxon>
        <taxon>Pezizomycotina</taxon>
        <taxon>Sordariomycetes</taxon>
        <taxon>Hypocreomycetidae</taxon>
        <taxon>Glomerellales</taxon>
        <taxon>Glomerellaceae</taxon>
        <taxon>Colletotrichum</taxon>
        <taxon>Colletotrichum acutatum species complex</taxon>
    </lineage>
</organism>
<dbReference type="Proteomes" id="UP001224890">
    <property type="component" value="Unassembled WGS sequence"/>
</dbReference>